<evidence type="ECO:0000313" key="2">
    <source>
        <dbReference type="Proteomes" id="UP000054498"/>
    </source>
</evidence>
<dbReference type="RefSeq" id="XP_013890909.1">
    <property type="nucleotide sequence ID" value="XM_014035455.1"/>
</dbReference>
<dbReference type="AlphaFoldDB" id="A0A0D2LIQ2"/>
<dbReference type="KEGG" id="mng:MNEG_16074"/>
<proteinExistence type="predicted"/>
<name>A0A0D2LIQ2_9CHLO</name>
<reference evidence="1 2" key="1">
    <citation type="journal article" date="2013" name="BMC Genomics">
        <title>Reconstruction of the lipid metabolism for the microalga Monoraphidium neglectum from its genome sequence reveals characteristics suitable for biofuel production.</title>
        <authorList>
            <person name="Bogen C."/>
            <person name="Al-Dilaimi A."/>
            <person name="Albersmeier A."/>
            <person name="Wichmann J."/>
            <person name="Grundmann M."/>
            <person name="Rupp O."/>
            <person name="Lauersen K.J."/>
            <person name="Blifernez-Klassen O."/>
            <person name="Kalinowski J."/>
            <person name="Goesmann A."/>
            <person name="Mussgnug J.H."/>
            <person name="Kruse O."/>
        </authorList>
    </citation>
    <scope>NUCLEOTIDE SEQUENCE [LARGE SCALE GENOMIC DNA]</scope>
    <source>
        <strain evidence="1 2">SAG 48.87</strain>
    </source>
</reference>
<keyword evidence="2" id="KW-1185">Reference proteome</keyword>
<accession>A0A0D2LIQ2</accession>
<protein>
    <submittedName>
        <fullName evidence="1">Uncharacterized protein</fullName>
    </submittedName>
</protein>
<gene>
    <name evidence="1" type="ORF">MNEG_16074</name>
</gene>
<dbReference type="OrthoDB" id="508102at2759"/>
<dbReference type="Proteomes" id="UP000054498">
    <property type="component" value="Unassembled WGS sequence"/>
</dbReference>
<dbReference type="STRING" id="145388.A0A0D2LIQ2"/>
<dbReference type="EMBL" id="KK106164">
    <property type="protein sequence ID" value="KIY91889.1"/>
    <property type="molecule type" value="Genomic_DNA"/>
</dbReference>
<sequence length="168" mass="18600">MTARAPSDNVMSCQLPPIERRITEGRLPAGTFCNRGYAFQVFRQADPEFVAVLEDIRWARNTQRAVQTLVDKCARPLVAKNGVVPTKLYSRNADVDAVNAKELAKLPGAVATFTGTDDIQVNPELPKDLRQEAEQRLWRAEFWKDCQAAKTIDLKVGGQGFARGGRVG</sequence>
<dbReference type="GeneID" id="25733798"/>
<evidence type="ECO:0000313" key="1">
    <source>
        <dbReference type="EMBL" id="KIY91889.1"/>
    </source>
</evidence>
<organism evidence="1 2">
    <name type="scientific">Monoraphidium neglectum</name>
    <dbReference type="NCBI Taxonomy" id="145388"/>
    <lineage>
        <taxon>Eukaryota</taxon>
        <taxon>Viridiplantae</taxon>
        <taxon>Chlorophyta</taxon>
        <taxon>core chlorophytes</taxon>
        <taxon>Chlorophyceae</taxon>
        <taxon>CS clade</taxon>
        <taxon>Sphaeropleales</taxon>
        <taxon>Selenastraceae</taxon>
        <taxon>Monoraphidium</taxon>
    </lineage>
</organism>